<proteinExistence type="predicted"/>
<comment type="caution">
    <text evidence="4">The sequence shown here is derived from an EMBL/GenBank/DDBJ whole genome shotgun (WGS) entry which is preliminary data.</text>
</comment>
<dbReference type="EMBL" id="LNNH01000010">
    <property type="protein sequence ID" value="KWW21793.1"/>
    <property type="molecule type" value="Genomic_DNA"/>
</dbReference>
<dbReference type="GO" id="GO:0016209">
    <property type="term" value="F:antioxidant activity"/>
    <property type="evidence" value="ECO:0007669"/>
    <property type="project" value="InterPro"/>
</dbReference>
<dbReference type="CDD" id="cd02966">
    <property type="entry name" value="TlpA_like_family"/>
    <property type="match status" value="1"/>
</dbReference>
<dbReference type="Gene3D" id="3.40.30.10">
    <property type="entry name" value="Glutaredoxin"/>
    <property type="match status" value="1"/>
</dbReference>
<dbReference type="InterPro" id="IPR000866">
    <property type="entry name" value="AhpC/TSA"/>
</dbReference>
<sequence length="198" mass="22237">MKKNVWLYIALLLVACFAGFQAVNNLTATKAEVGESQGLDAKGLEKIVDRANSGQKRKSTNVKAPSFTLKAWDGSEYVSIGGKGKKPVVLNFWASWCDACSVEAVELKKLHEQYKDQIDFYGINVTTEDQPENIKAFVTEKELKYPILLDEHKHAADLYELHSLPTMFLIDKDGYVVDTFHLVDQLELAEKIERLAGK</sequence>
<dbReference type="InterPro" id="IPR036249">
    <property type="entry name" value="Thioredoxin-like_sf"/>
</dbReference>
<dbReference type="AlphaFoldDB" id="A0A109N1L5"/>
<dbReference type="PANTHER" id="PTHR42852:SF13">
    <property type="entry name" value="PROTEIN DIPZ"/>
    <property type="match status" value="1"/>
</dbReference>
<protein>
    <recommendedName>
        <fullName evidence="3">Thioredoxin domain-containing protein</fullName>
    </recommendedName>
</protein>
<organism evidence="4 5">
    <name type="scientific">Peribacillus simplex</name>
    <dbReference type="NCBI Taxonomy" id="1478"/>
    <lineage>
        <taxon>Bacteria</taxon>
        <taxon>Bacillati</taxon>
        <taxon>Bacillota</taxon>
        <taxon>Bacilli</taxon>
        <taxon>Bacillales</taxon>
        <taxon>Bacillaceae</taxon>
        <taxon>Peribacillus</taxon>
    </lineage>
</organism>
<keyword evidence="2" id="KW-0732">Signal</keyword>
<feature type="chain" id="PRO_5039448650" description="Thioredoxin domain-containing protein" evidence="2">
    <location>
        <begin position="23"/>
        <end position="198"/>
    </location>
</feature>
<reference evidence="4 5" key="1">
    <citation type="submission" date="2015-11" db="EMBL/GenBank/DDBJ databases">
        <title>Genome Sequence of Bacillus simplex strain VanAntwerpen2.</title>
        <authorList>
            <person name="Couger M.B."/>
        </authorList>
    </citation>
    <scope>NUCLEOTIDE SEQUENCE [LARGE SCALE GENOMIC DNA]</scope>
    <source>
        <strain evidence="4 5">VanAntwerpen02</strain>
    </source>
</reference>
<feature type="domain" description="Thioredoxin" evidence="3">
    <location>
        <begin position="58"/>
        <end position="197"/>
    </location>
</feature>
<evidence type="ECO:0000313" key="4">
    <source>
        <dbReference type="EMBL" id="KWW21793.1"/>
    </source>
</evidence>
<dbReference type="SUPFAM" id="SSF52833">
    <property type="entry name" value="Thioredoxin-like"/>
    <property type="match status" value="1"/>
</dbReference>
<feature type="signal peptide" evidence="2">
    <location>
        <begin position="1"/>
        <end position="22"/>
    </location>
</feature>
<dbReference type="PROSITE" id="PS51257">
    <property type="entry name" value="PROKAR_LIPOPROTEIN"/>
    <property type="match status" value="1"/>
</dbReference>
<dbReference type="InterPro" id="IPR050553">
    <property type="entry name" value="Thioredoxin_ResA/DsbE_sf"/>
</dbReference>
<dbReference type="InterPro" id="IPR013766">
    <property type="entry name" value="Thioredoxin_domain"/>
</dbReference>
<keyword evidence="1" id="KW-1015">Disulfide bond</keyword>
<dbReference type="Proteomes" id="UP000064189">
    <property type="component" value="Unassembled WGS sequence"/>
</dbReference>
<dbReference type="PANTHER" id="PTHR42852">
    <property type="entry name" value="THIOL:DISULFIDE INTERCHANGE PROTEIN DSBE"/>
    <property type="match status" value="1"/>
</dbReference>
<evidence type="ECO:0000256" key="2">
    <source>
        <dbReference type="SAM" id="SignalP"/>
    </source>
</evidence>
<dbReference type="GO" id="GO:0016491">
    <property type="term" value="F:oxidoreductase activity"/>
    <property type="evidence" value="ECO:0007669"/>
    <property type="project" value="InterPro"/>
</dbReference>
<gene>
    <name evidence="4" type="ORF">AS888_04630</name>
</gene>
<keyword evidence="5" id="KW-1185">Reference proteome</keyword>
<dbReference type="PROSITE" id="PS51352">
    <property type="entry name" value="THIOREDOXIN_2"/>
    <property type="match status" value="1"/>
</dbReference>
<dbReference type="RefSeq" id="WP_061140794.1">
    <property type="nucleotide sequence ID" value="NZ_LNNH01000010.1"/>
</dbReference>
<accession>A0A109N1L5</accession>
<evidence type="ECO:0000313" key="5">
    <source>
        <dbReference type="Proteomes" id="UP000064189"/>
    </source>
</evidence>
<evidence type="ECO:0000256" key="1">
    <source>
        <dbReference type="ARBA" id="ARBA00023157"/>
    </source>
</evidence>
<evidence type="ECO:0000259" key="3">
    <source>
        <dbReference type="PROSITE" id="PS51352"/>
    </source>
</evidence>
<dbReference type="Pfam" id="PF00578">
    <property type="entry name" value="AhpC-TSA"/>
    <property type="match status" value="1"/>
</dbReference>
<name>A0A109N1L5_9BACI</name>